<dbReference type="PROSITE" id="PS00892">
    <property type="entry name" value="HIT_1"/>
    <property type="match status" value="1"/>
</dbReference>
<dbReference type="InterPro" id="IPR001310">
    <property type="entry name" value="Histidine_triad_HIT"/>
</dbReference>
<dbReference type="AlphaFoldDB" id="A0A3M8F3X5"/>
<protein>
    <submittedName>
        <fullName evidence="5">HIT family protein</fullName>
    </submittedName>
</protein>
<dbReference type="PANTHER" id="PTHR46648:SF1">
    <property type="entry name" value="ADENOSINE 5'-MONOPHOSPHORAMIDASE HNT1"/>
    <property type="match status" value="1"/>
</dbReference>
<dbReference type="RefSeq" id="WP_050363722.1">
    <property type="nucleotide sequence ID" value="NZ_JBIRWO010000015.1"/>
</dbReference>
<name>A0A3M8F3X5_9ACTN</name>
<dbReference type="Gene3D" id="3.30.428.10">
    <property type="entry name" value="HIT-like"/>
    <property type="match status" value="1"/>
</dbReference>
<dbReference type="PRINTS" id="PR00332">
    <property type="entry name" value="HISTRIAD"/>
</dbReference>
<dbReference type="Proteomes" id="UP000028058">
    <property type="component" value="Unassembled WGS sequence"/>
</dbReference>
<evidence type="ECO:0000256" key="3">
    <source>
        <dbReference type="PROSITE-ProRule" id="PRU00464"/>
    </source>
</evidence>
<feature type="domain" description="HIT" evidence="4">
    <location>
        <begin position="23"/>
        <end position="131"/>
    </location>
</feature>
<keyword evidence="6" id="KW-1185">Reference proteome</keyword>
<feature type="active site" description="Tele-AMP-histidine intermediate" evidence="1">
    <location>
        <position position="118"/>
    </location>
</feature>
<dbReference type="PROSITE" id="PS51084">
    <property type="entry name" value="HIT_2"/>
    <property type="match status" value="1"/>
</dbReference>
<sequence>MSWTGRVRQWRDGVVGVPGDGCVFCAIVEGRADASVVYEDDCVLAFMDLRPVTPGHLLVVPKAHAEGLEDLPEEAGVRVWRAAHRLGRGLRLSGLRCEGGNLFLADGEAAFQEVFHVHLHVFPRFPGDPFRIEADWQVRERRLLDETAAAVRSGLAGLG</sequence>
<feature type="short sequence motif" description="Histidine triad motif" evidence="2 3">
    <location>
        <begin position="116"/>
        <end position="120"/>
    </location>
</feature>
<dbReference type="SUPFAM" id="SSF54197">
    <property type="entry name" value="HIT-like"/>
    <property type="match status" value="1"/>
</dbReference>
<gene>
    <name evidence="5" type="ORF">SFRA_023485</name>
</gene>
<evidence type="ECO:0000313" key="6">
    <source>
        <dbReference type="Proteomes" id="UP000028058"/>
    </source>
</evidence>
<evidence type="ECO:0000313" key="5">
    <source>
        <dbReference type="EMBL" id="RKM92873.1"/>
    </source>
</evidence>
<dbReference type="EMBL" id="JNAD02000012">
    <property type="protein sequence ID" value="RKM92873.1"/>
    <property type="molecule type" value="Genomic_DNA"/>
</dbReference>
<dbReference type="GO" id="GO:0009117">
    <property type="term" value="P:nucleotide metabolic process"/>
    <property type="evidence" value="ECO:0007669"/>
    <property type="project" value="TreeGrafter"/>
</dbReference>
<reference evidence="5 6" key="1">
    <citation type="journal article" date="2014" name="Genome Announc.">
        <title>Draft Genome Sequence of Streptomyces fradiae ATCC 19609, a Strain Highly Sensitive to Antibiotics.</title>
        <authorList>
            <person name="Bekker O.B."/>
            <person name="Klimina K.M."/>
            <person name="Vatlin A.A."/>
            <person name="Zakharevich N.V."/>
            <person name="Kasianov A.S."/>
            <person name="Danilenko V.N."/>
        </authorList>
    </citation>
    <scope>NUCLEOTIDE SEQUENCE [LARGE SCALE GENOMIC DNA]</scope>
    <source>
        <strain evidence="5 6">ATCC 19609</strain>
    </source>
</reference>
<dbReference type="Pfam" id="PF01230">
    <property type="entry name" value="HIT"/>
    <property type="match status" value="1"/>
</dbReference>
<organism evidence="5 6">
    <name type="scientific">Streptomyces xinghaiensis</name>
    <dbReference type="NCBI Taxonomy" id="1038928"/>
    <lineage>
        <taxon>Bacteria</taxon>
        <taxon>Bacillati</taxon>
        <taxon>Actinomycetota</taxon>
        <taxon>Actinomycetes</taxon>
        <taxon>Kitasatosporales</taxon>
        <taxon>Streptomycetaceae</taxon>
        <taxon>Streptomyces</taxon>
    </lineage>
</organism>
<dbReference type="InterPro" id="IPR036265">
    <property type="entry name" value="HIT-like_sf"/>
</dbReference>
<dbReference type="InterPro" id="IPR011146">
    <property type="entry name" value="HIT-like"/>
</dbReference>
<accession>A0A3M8F3X5</accession>
<dbReference type="GO" id="GO:0003824">
    <property type="term" value="F:catalytic activity"/>
    <property type="evidence" value="ECO:0007669"/>
    <property type="project" value="InterPro"/>
</dbReference>
<evidence type="ECO:0000259" key="4">
    <source>
        <dbReference type="PROSITE" id="PS51084"/>
    </source>
</evidence>
<dbReference type="InterPro" id="IPR019808">
    <property type="entry name" value="Histidine_triad_CS"/>
</dbReference>
<dbReference type="OrthoDB" id="9784774at2"/>
<comment type="caution">
    <text evidence="5">The sequence shown here is derived from an EMBL/GenBank/DDBJ whole genome shotgun (WGS) entry which is preliminary data.</text>
</comment>
<dbReference type="PANTHER" id="PTHR46648">
    <property type="entry name" value="HIT FAMILY PROTEIN 1"/>
    <property type="match status" value="1"/>
</dbReference>
<evidence type="ECO:0000256" key="1">
    <source>
        <dbReference type="PIRSR" id="PIRSR601310-1"/>
    </source>
</evidence>
<evidence type="ECO:0000256" key="2">
    <source>
        <dbReference type="PIRSR" id="PIRSR601310-3"/>
    </source>
</evidence>
<proteinExistence type="predicted"/>